<keyword evidence="3" id="KW-1185">Reference proteome</keyword>
<evidence type="ECO:0000313" key="3">
    <source>
        <dbReference type="Proteomes" id="UP000678228"/>
    </source>
</evidence>
<dbReference type="InterPro" id="IPR025426">
    <property type="entry name" value="DUF4305"/>
</dbReference>
<keyword evidence="1" id="KW-0812">Transmembrane</keyword>
<dbReference type="AlphaFoldDB" id="A0A940X0N1"/>
<evidence type="ECO:0000256" key="1">
    <source>
        <dbReference type="SAM" id="Phobius"/>
    </source>
</evidence>
<accession>A0A940X0N1</accession>
<protein>
    <submittedName>
        <fullName evidence="2">YdiK family protein</fullName>
    </submittedName>
</protein>
<name>A0A940X0N1_9BACI</name>
<keyword evidence="1" id="KW-1133">Transmembrane helix</keyword>
<dbReference type="RefSeq" id="WP_210598859.1">
    <property type="nucleotide sequence ID" value="NZ_JAGKSQ010000009.1"/>
</dbReference>
<comment type="caution">
    <text evidence="2">The sequence shown here is derived from an EMBL/GenBank/DDBJ whole genome shotgun (WGS) entry which is preliminary data.</text>
</comment>
<proteinExistence type="predicted"/>
<evidence type="ECO:0000313" key="2">
    <source>
        <dbReference type="EMBL" id="MBP3953001.1"/>
    </source>
</evidence>
<keyword evidence="1" id="KW-0472">Membrane</keyword>
<dbReference type="Pfam" id="PF14146">
    <property type="entry name" value="DUF4305"/>
    <property type="match status" value="1"/>
</dbReference>
<feature type="transmembrane region" description="Helical" evidence="1">
    <location>
        <begin position="33"/>
        <end position="54"/>
    </location>
</feature>
<sequence>MRASPMMMALLYFGIGALLVFFAIQNVSTVGWNFWSYLIIAFATVDFMIAIRFYRLRKIIKKIQKQNKKDK</sequence>
<reference evidence="2" key="1">
    <citation type="submission" date="2021-03" db="EMBL/GenBank/DDBJ databases">
        <title>Bacillus suaedae sp. nov., isolated from Suaeda aralocaspica.</title>
        <authorList>
            <person name="Lei R.F.R."/>
        </authorList>
    </citation>
    <scope>NUCLEOTIDE SEQUENCE</scope>
    <source>
        <strain evidence="2">YZJH907-2</strain>
    </source>
</reference>
<dbReference type="EMBL" id="JAGKSQ010000009">
    <property type="protein sequence ID" value="MBP3953001.1"/>
    <property type="molecule type" value="Genomic_DNA"/>
</dbReference>
<dbReference type="Proteomes" id="UP000678228">
    <property type="component" value="Unassembled WGS sequence"/>
</dbReference>
<organism evidence="2 3">
    <name type="scientific">Halalkalibacter suaedae</name>
    <dbReference type="NCBI Taxonomy" id="2822140"/>
    <lineage>
        <taxon>Bacteria</taxon>
        <taxon>Bacillati</taxon>
        <taxon>Bacillota</taxon>
        <taxon>Bacilli</taxon>
        <taxon>Bacillales</taxon>
        <taxon>Bacillaceae</taxon>
        <taxon>Halalkalibacter</taxon>
    </lineage>
</organism>
<gene>
    <name evidence="2" type="ORF">J7W16_17915</name>
</gene>